<feature type="transmembrane region" description="Helical" evidence="1">
    <location>
        <begin position="153"/>
        <end position="176"/>
    </location>
</feature>
<dbReference type="AlphaFoldDB" id="A0A4R7SXH1"/>
<dbReference type="InterPro" id="IPR036259">
    <property type="entry name" value="MFS_trans_sf"/>
</dbReference>
<comment type="caution">
    <text evidence="2">The sequence shown here is derived from an EMBL/GenBank/DDBJ whole genome shotgun (WGS) entry which is preliminary data.</text>
</comment>
<dbReference type="RefSeq" id="WP_133982962.1">
    <property type="nucleotide sequence ID" value="NZ_SOCE01000002.1"/>
</dbReference>
<proteinExistence type="predicted"/>
<accession>A0A4R7SXH1</accession>
<sequence>MAAWTTLALQRVKLLDDKVLRLKGDATDQKAIRSLGALHDELVRARLEHHLDGAHESVLSRLTGNAVNAAWADLHRIEERIDEYEDSRRLLTEARDHVRTDLTSDRATKVDAELAELLTAADQQTRLDAAQRAIREAHDAAETRHLSEHNQQLGILGICIGLFSTAVVVLAVQVLVGDRLRILPQPATATNLPPAALLGLVMFFGMVGGAVSALLSLYISSKQYTNTKWFDPRPALTVVKVALGLWTAVVGILAVASGVLVGVYSSTASALFLAFLFGYGQQAVTTFIDKRVADLATAKKD</sequence>
<dbReference type="Proteomes" id="UP000295151">
    <property type="component" value="Unassembled WGS sequence"/>
</dbReference>
<protein>
    <submittedName>
        <fullName evidence="2">Uncharacterized protein</fullName>
    </submittedName>
</protein>
<keyword evidence="1" id="KW-0472">Membrane</keyword>
<keyword evidence="1" id="KW-0812">Transmembrane</keyword>
<dbReference type="EMBL" id="SOCE01000002">
    <property type="protein sequence ID" value="TDU83599.1"/>
    <property type="molecule type" value="Genomic_DNA"/>
</dbReference>
<feature type="transmembrane region" description="Helical" evidence="1">
    <location>
        <begin position="196"/>
        <end position="220"/>
    </location>
</feature>
<dbReference type="OrthoDB" id="3400507at2"/>
<keyword evidence="3" id="KW-1185">Reference proteome</keyword>
<feature type="transmembrane region" description="Helical" evidence="1">
    <location>
        <begin position="270"/>
        <end position="288"/>
    </location>
</feature>
<keyword evidence="1" id="KW-1133">Transmembrane helix</keyword>
<evidence type="ECO:0000256" key="1">
    <source>
        <dbReference type="SAM" id="Phobius"/>
    </source>
</evidence>
<gene>
    <name evidence="2" type="ORF">EV138_6063</name>
</gene>
<feature type="transmembrane region" description="Helical" evidence="1">
    <location>
        <begin position="241"/>
        <end position="264"/>
    </location>
</feature>
<evidence type="ECO:0000313" key="2">
    <source>
        <dbReference type="EMBL" id="TDU83599.1"/>
    </source>
</evidence>
<evidence type="ECO:0000313" key="3">
    <source>
        <dbReference type="Proteomes" id="UP000295151"/>
    </source>
</evidence>
<name>A0A4R7SXH1_9ACTN</name>
<dbReference type="Gene3D" id="1.20.1250.20">
    <property type="entry name" value="MFS general substrate transporter like domains"/>
    <property type="match status" value="1"/>
</dbReference>
<organism evidence="2 3">
    <name type="scientific">Kribbella voronezhensis</name>
    <dbReference type="NCBI Taxonomy" id="2512212"/>
    <lineage>
        <taxon>Bacteria</taxon>
        <taxon>Bacillati</taxon>
        <taxon>Actinomycetota</taxon>
        <taxon>Actinomycetes</taxon>
        <taxon>Propionibacteriales</taxon>
        <taxon>Kribbellaceae</taxon>
        <taxon>Kribbella</taxon>
    </lineage>
</organism>
<reference evidence="2 3" key="1">
    <citation type="submission" date="2019-03" db="EMBL/GenBank/DDBJ databases">
        <title>Genomic Encyclopedia of Type Strains, Phase III (KMG-III): the genomes of soil and plant-associated and newly described type strains.</title>
        <authorList>
            <person name="Whitman W."/>
        </authorList>
    </citation>
    <scope>NUCLEOTIDE SEQUENCE [LARGE SCALE GENOMIC DNA]</scope>
    <source>
        <strain evidence="2 3">VKM Ac-2575</strain>
    </source>
</reference>